<evidence type="ECO:0000256" key="1">
    <source>
        <dbReference type="ARBA" id="ARBA00006718"/>
    </source>
</evidence>
<dbReference type="Proteomes" id="UP000214666">
    <property type="component" value="Chromosome"/>
</dbReference>
<dbReference type="PIRSF" id="PIRSF034852">
    <property type="entry name" value="UCP034852"/>
    <property type="match status" value="1"/>
</dbReference>
<evidence type="ECO:0000313" key="3">
    <source>
        <dbReference type="Proteomes" id="UP000214666"/>
    </source>
</evidence>
<dbReference type="EMBL" id="CP020028">
    <property type="protein sequence ID" value="ASR47876.1"/>
    <property type="molecule type" value="Genomic_DNA"/>
</dbReference>
<evidence type="ECO:0000313" key="2">
    <source>
        <dbReference type="EMBL" id="ASR47876.1"/>
    </source>
</evidence>
<reference evidence="2 3" key="1">
    <citation type="submission" date="2017-03" db="EMBL/GenBank/DDBJ databases">
        <title>Complete genome sequence of Paenibacillus Kribbensis producing bioflocculants.</title>
        <authorList>
            <person name="Lee H.-G."/>
            <person name="Oh H.-M."/>
        </authorList>
    </citation>
    <scope>NUCLEOTIDE SEQUENCE [LARGE SCALE GENOMIC DNA]</scope>
    <source>
        <strain evidence="2 3">AM49</strain>
    </source>
</reference>
<name>A0A222WP24_9BACL</name>
<dbReference type="OrthoDB" id="1645729at2"/>
<dbReference type="STRING" id="172713.GCA_001705305_01736"/>
<gene>
    <name evidence="2" type="ORF">B4V02_14875</name>
</gene>
<dbReference type="KEGG" id="pkb:B4V02_14875"/>
<dbReference type="InterPro" id="IPR035903">
    <property type="entry name" value="HesB-like_dom_sf"/>
</dbReference>
<comment type="similarity">
    <text evidence="1">Belongs to the HesB/IscA family.</text>
</comment>
<sequence>MSIQVTEPAAQWYIKELGLNHGDSIRFFVRYSSGGGLHPGFSLGIAVEPPQHPVLQHEAAGITFYMEDQDYWYLKGHDLQVKYLEEHDDIIYTYTEETQA</sequence>
<evidence type="ECO:0008006" key="4">
    <source>
        <dbReference type="Google" id="ProtNLM"/>
    </source>
</evidence>
<organism evidence="2 3">
    <name type="scientific">Paenibacillus kribbensis</name>
    <dbReference type="NCBI Taxonomy" id="172713"/>
    <lineage>
        <taxon>Bacteria</taxon>
        <taxon>Bacillati</taxon>
        <taxon>Bacillota</taxon>
        <taxon>Bacilli</taxon>
        <taxon>Bacillales</taxon>
        <taxon>Paenibacillaceae</taxon>
        <taxon>Paenibacillus</taxon>
    </lineage>
</organism>
<dbReference type="AlphaFoldDB" id="A0A222WP24"/>
<protein>
    <recommendedName>
        <fullName evidence="4">FeS cluster biogenesis domain-containing protein</fullName>
    </recommendedName>
</protein>
<accession>A0A222WP24</accession>
<keyword evidence="3" id="KW-1185">Reference proteome</keyword>
<dbReference type="InterPro" id="IPR008326">
    <property type="entry name" value="PdhI-like"/>
</dbReference>
<dbReference type="SUPFAM" id="SSF89360">
    <property type="entry name" value="HesB-like domain"/>
    <property type="match status" value="1"/>
</dbReference>
<proteinExistence type="inferred from homology"/>
<dbReference type="RefSeq" id="WP_094155413.1">
    <property type="nucleotide sequence ID" value="NZ_CP020028.1"/>
</dbReference>